<dbReference type="InterPro" id="IPR052027">
    <property type="entry name" value="PspC"/>
</dbReference>
<dbReference type="PANTHER" id="PTHR33885:SF3">
    <property type="entry name" value="PHAGE SHOCK PROTEIN C"/>
    <property type="match status" value="1"/>
</dbReference>
<proteinExistence type="predicted"/>
<evidence type="ECO:0000313" key="9">
    <source>
        <dbReference type="Proteomes" id="UP000784880"/>
    </source>
</evidence>
<dbReference type="EMBL" id="JAHQCS010000110">
    <property type="protein sequence ID" value="MBU9712777.1"/>
    <property type="molecule type" value="Genomic_DNA"/>
</dbReference>
<evidence type="ECO:0000256" key="5">
    <source>
        <dbReference type="ARBA" id="ARBA00023136"/>
    </source>
</evidence>
<evidence type="ECO:0000256" key="3">
    <source>
        <dbReference type="ARBA" id="ARBA00022692"/>
    </source>
</evidence>
<evidence type="ECO:0000259" key="7">
    <source>
        <dbReference type="Pfam" id="PF04024"/>
    </source>
</evidence>
<accession>A0ABS6JIV2</accession>
<dbReference type="Proteomes" id="UP000784880">
    <property type="component" value="Unassembled WGS sequence"/>
</dbReference>
<evidence type="ECO:0000256" key="2">
    <source>
        <dbReference type="ARBA" id="ARBA00022475"/>
    </source>
</evidence>
<comment type="subcellular location">
    <subcellularLocation>
        <location evidence="1">Cell membrane</location>
        <topology evidence="1">Single-pass membrane protein</topology>
    </subcellularLocation>
</comment>
<keyword evidence="5 6" id="KW-0472">Membrane</keyword>
<evidence type="ECO:0000313" key="8">
    <source>
        <dbReference type="EMBL" id="MBU9712777.1"/>
    </source>
</evidence>
<evidence type="ECO:0000256" key="1">
    <source>
        <dbReference type="ARBA" id="ARBA00004162"/>
    </source>
</evidence>
<feature type="transmembrane region" description="Helical" evidence="6">
    <location>
        <begin position="30"/>
        <end position="57"/>
    </location>
</feature>
<organism evidence="8 9">
    <name type="scientific">Evansella tamaricis</name>
    <dbReference type="NCBI Taxonomy" id="2069301"/>
    <lineage>
        <taxon>Bacteria</taxon>
        <taxon>Bacillati</taxon>
        <taxon>Bacillota</taxon>
        <taxon>Bacilli</taxon>
        <taxon>Bacillales</taxon>
        <taxon>Bacillaceae</taxon>
        <taxon>Evansella</taxon>
    </lineage>
</organism>
<dbReference type="InterPro" id="IPR007168">
    <property type="entry name" value="Phageshock_PspC_N"/>
</dbReference>
<feature type="domain" description="Phage shock protein PspC N-terminal" evidence="7">
    <location>
        <begin position="2"/>
        <end position="60"/>
    </location>
</feature>
<protein>
    <submittedName>
        <fullName evidence="8">PspC domain-containing protein</fullName>
    </submittedName>
</protein>
<name>A0ABS6JIV2_9BACI</name>
<comment type="caution">
    <text evidence="8">The sequence shown here is derived from an EMBL/GenBank/DDBJ whole genome shotgun (WGS) entry which is preliminary data.</text>
</comment>
<reference evidence="8 9" key="1">
    <citation type="submission" date="2021-06" db="EMBL/GenBank/DDBJ databases">
        <title>Bacillus sp. RD4P76, an endophyte from a halophyte.</title>
        <authorList>
            <person name="Sun J.-Q."/>
        </authorList>
    </citation>
    <scope>NUCLEOTIDE SEQUENCE [LARGE SCALE GENOMIC DNA]</scope>
    <source>
        <strain evidence="8 9">CGMCC 1.15917</strain>
    </source>
</reference>
<keyword evidence="3 6" id="KW-0812">Transmembrane</keyword>
<sequence length="64" mass="7180">MRRLYRSVDDRKIAGVCGGLGKYFNIDPTVIRILAVILLFMSFGTVLLAYIIGTIIIPNETDVY</sequence>
<dbReference type="Pfam" id="PF04024">
    <property type="entry name" value="PspC"/>
    <property type="match status" value="1"/>
</dbReference>
<keyword evidence="9" id="KW-1185">Reference proteome</keyword>
<gene>
    <name evidence="8" type="ORF">KS419_13685</name>
</gene>
<evidence type="ECO:0000256" key="6">
    <source>
        <dbReference type="SAM" id="Phobius"/>
    </source>
</evidence>
<evidence type="ECO:0000256" key="4">
    <source>
        <dbReference type="ARBA" id="ARBA00022989"/>
    </source>
</evidence>
<keyword evidence="2" id="KW-1003">Cell membrane</keyword>
<dbReference type="RefSeq" id="WP_217066951.1">
    <property type="nucleotide sequence ID" value="NZ_JAHQCS010000110.1"/>
</dbReference>
<keyword evidence="4 6" id="KW-1133">Transmembrane helix</keyword>
<dbReference type="PANTHER" id="PTHR33885">
    <property type="entry name" value="PHAGE SHOCK PROTEIN C"/>
    <property type="match status" value="1"/>
</dbReference>